<reference evidence="2" key="1">
    <citation type="journal article" date="2019" name="Int. J. Syst. Evol. Microbiol.">
        <title>The Global Catalogue of Microorganisms (GCM) 10K type strain sequencing project: providing services to taxonomists for standard genome sequencing and annotation.</title>
        <authorList>
            <consortium name="The Broad Institute Genomics Platform"/>
            <consortium name="The Broad Institute Genome Sequencing Center for Infectious Disease"/>
            <person name="Wu L."/>
            <person name="Ma J."/>
        </authorList>
    </citation>
    <scope>NUCLEOTIDE SEQUENCE [LARGE SCALE GENOMIC DNA]</scope>
    <source>
        <strain evidence="2">JCM 18304</strain>
    </source>
</reference>
<accession>A0ABP9RRJ0</accession>
<gene>
    <name evidence="1" type="ORF">GCM10023322_30450</name>
</gene>
<evidence type="ECO:0000313" key="1">
    <source>
        <dbReference type="EMBL" id="GAA5185746.1"/>
    </source>
</evidence>
<name>A0ABP9RRJ0_9ACTN</name>
<dbReference type="EMBL" id="BAABJQ010000007">
    <property type="protein sequence ID" value="GAA5185746.1"/>
    <property type="molecule type" value="Genomic_DNA"/>
</dbReference>
<protein>
    <submittedName>
        <fullName evidence="1">Uncharacterized protein</fullName>
    </submittedName>
</protein>
<comment type="caution">
    <text evidence="1">The sequence shown here is derived from an EMBL/GenBank/DDBJ whole genome shotgun (WGS) entry which is preliminary data.</text>
</comment>
<dbReference type="Proteomes" id="UP001501570">
    <property type="component" value="Unassembled WGS sequence"/>
</dbReference>
<organism evidence="1 2">
    <name type="scientific">Rugosimonospora acidiphila</name>
    <dbReference type="NCBI Taxonomy" id="556531"/>
    <lineage>
        <taxon>Bacteria</taxon>
        <taxon>Bacillati</taxon>
        <taxon>Actinomycetota</taxon>
        <taxon>Actinomycetes</taxon>
        <taxon>Micromonosporales</taxon>
        <taxon>Micromonosporaceae</taxon>
        <taxon>Rugosimonospora</taxon>
    </lineage>
</organism>
<proteinExistence type="predicted"/>
<evidence type="ECO:0000313" key="2">
    <source>
        <dbReference type="Proteomes" id="UP001501570"/>
    </source>
</evidence>
<keyword evidence="2" id="KW-1185">Reference proteome</keyword>
<sequence length="72" mass="7879">MLAHWTCVNEACGPRRIVGWATVNTVPSKETIIAPVTLQASVTHRWWSAPLHASRACRPGFPSVIDVSTRSP</sequence>